<dbReference type="EMBL" id="GISG01084385">
    <property type="protein sequence ID" value="MBA4632794.1"/>
    <property type="molecule type" value="Transcribed_RNA"/>
</dbReference>
<reference evidence="2" key="1">
    <citation type="journal article" date="2013" name="J. Plant Res.">
        <title>Effect of fungi and light on seed germination of three Opuntia species from semiarid lands of central Mexico.</title>
        <authorList>
            <person name="Delgado-Sanchez P."/>
            <person name="Jimenez-Bremont J.F."/>
            <person name="Guerrero-Gonzalez Mde L."/>
            <person name="Flores J."/>
        </authorList>
    </citation>
    <scope>NUCLEOTIDE SEQUENCE</scope>
    <source>
        <tissue evidence="2">Cladode</tissue>
    </source>
</reference>
<dbReference type="AlphaFoldDB" id="A0A7C8Z2U4"/>
<proteinExistence type="predicted"/>
<sequence length="120" mass="13562">MTRMDRRRKRKATVVDEESSSGGASSGDRIRGEARSNNREDTALQQRATLVEGGKGPGDDFEDVMGDYVIRHRCAFEAICGLVEDLNDAQKDSIRGTVWRPVLEYKKFPMDRHMVRAFLA</sequence>
<evidence type="ECO:0000313" key="2">
    <source>
        <dbReference type="EMBL" id="MBA4632794.1"/>
    </source>
</evidence>
<organism evidence="2">
    <name type="scientific">Opuntia streptacantha</name>
    <name type="common">Prickly pear cactus</name>
    <name type="synonym">Opuntia cardona</name>
    <dbReference type="NCBI Taxonomy" id="393608"/>
    <lineage>
        <taxon>Eukaryota</taxon>
        <taxon>Viridiplantae</taxon>
        <taxon>Streptophyta</taxon>
        <taxon>Embryophyta</taxon>
        <taxon>Tracheophyta</taxon>
        <taxon>Spermatophyta</taxon>
        <taxon>Magnoliopsida</taxon>
        <taxon>eudicotyledons</taxon>
        <taxon>Gunneridae</taxon>
        <taxon>Pentapetalae</taxon>
        <taxon>Caryophyllales</taxon>
        <taxon>Cactineae</taxon>
        <taxon>Cactaceae</taxon>
        <taxon>Opuntioideae</taxon>
        <taxon>Opuntia</taxon>
    </lineage>
</organism>
<evidence type="ECO:0000256" key="1">
    <source>
        <dbReference type="SAM" id="MobiDB-lite"/>
    </source>
</evidence>
<feature type="region of interest" description="Disordered" evidence="1">
    <location>
        <begin position="1"/>
        <end position="58"/>
    </location>
</feature>
<feature type="compositionally biased region" description="Basic residues" evidence="1">
    <location>
        <begin position="1"/>
        <end position="12"/>
    </location>
</feature>
<reference evidence="2" key="2">
    <citation type="submission" date="2020-07" db="EMBL/GenBank/DDBJ databases">
        <authorList>
            <person name="Vera ALvarez R."/>
            <person name="Arias-Moreno D.M."/>
            <person name="Jimenez-Jacinto V."/>
            <person name="Jimenez-Bremont J.F."/>
            <person name="Swaminathan K."/>
            <person name="Moose S.P."/>
            <person name="Guerrero-Gonzalez M.L."/>
            <person name="Marino-Ramirez L."/>
            <person name="Landsman D."/>
            <person name="Rodriguez-Kessler M."/>
            <person name="Delgado-Sanchez P."/>
        </authorList>
    </citation>
    <scope>NUCLEOTIDE SEQUENCE</scope>
    <source>
        <tissue evidence="2">Cladode</tissue>
    </source>
</reference>
<protein>
    <submittedName>
        <fullName evidence="2">Uncharacterized protein</fullName>
    </submittedName>
</protein>
<feature type="compositionally biased region" description="Basic and acidic residues" evidence="1">
    <location>
        <begin position="28"/>
        <end position="42"/>
    </location>
</feature>
<name>A0A7C8Z2U4_OPUST</name>
<accession>A0A7C8Z2U4</accession>